<comment type="caution">
    <text evidence="7">The sequence shown here is derived from an EMBL/GenBank/DDBJ whole genome shotgun (WGS) entry which is preliminary data.</text>
</comment>
<evidence type="ECO:0000256" key="1">
    <source>
        <dbReference type="ARBA" id="ARBA00004651"/>
    </source>
</evidence>
<sequence length="347" mass="40620">MNKLYFRYLASLYLKDFLILLFAMVLMFAFIDILVNHSKLNFNSNLFLLYFLFTCFSAIAYVLPICQILAFIWMKISLIKNNELIALYSLGLSKNQILFAAFLLSFFISLISICANFTSFAYAESYKNNILKNSYVESKRDDIFFKYKEDFFYIQRYENNQIFNVKIFSMKDEKIKKIIKAQSAEFKNKEWNFKNVNVIEFLDDAQLGKQAIKTNNYYEKITLDNFTPSILQNFGTSNISLKDAYFYLKNINKQSSVIRANIYKLSIFLLYAPFLSIILFYYLPSLARYEDLSIKGLVLTCASLLIYGGFFLLLRLATNDSLNPEIAILMPVMFIIVYSLILFIKNK</sequence>
<dbReference type="PANTHER" id="PTHR33529">
    <property type="entry name" value="SLR0882 PROTEIN-RELATED"/>
    <property type="match status" value="1"/>
</dbReference>
<comment type="subcellular location">
    <subcellularLocation>
        <location evidence="1">Cell membrane</location>
        <topology evidence="1">Multi-pass membrane protein</topology>
    </subcellularLocation>
</comment>
<organism evidence="7 8">
    <name type="scientific">Campylobacter canadensis</name>
    <dbReference type="NCBI Taxonomy" id="449520"/>
    <lineage>
        <taxon>Bacteria</taxon>
        <taxon>Pseudomonadati</taxon>
        <taxon>Campylobacterota</taxon>
        <taxon>Epsilonproteobacteria</taxon>
        <taxon>Campylobacterales</taxon>
        <taxon>Campylobacteraceae</taxon>
        <taxon>Campylobacter</taxon>
    </lineage>
</organism>
<dbReference type="Proteomes" id="UP000786183">
    <property type="component" value="Unassembled WGS sequence"/>
</dbReference>
<evidence type="ECO:0000256" key="6">
    <source>
        <dbReference type="SAM" id="Phobius"/>
    </source>
</evidence>
<dbReference type="InterPro" id="IPR005495">
    <property type="entry name" value="LptG/LptF_permease"/>
</dbReference>
<proteinExistence type="predicted"/>
<keyword evidence="3 6" id="KW-0812">Transmembrane</keyword>
<feature type="transmembrane region" description="Helical" evidence="6">
    <location>
        <begin position="262"/>
        <end position="282"/>
    </location>
</feature>
<keyword evidence="4 6" id="KW-1133">Transmembrane helix</keyword>
<evidence type="ECO:0000256" key="5">
    <source>
        <dbReference type="ARBA" id="ARBA00023136"/>
    </source>
</evidence>
<feature type="transmembrane region" description="Helical" evidence="6">
    <location>
        <begin position="294"/>
        <end position="314"/>
    </location>
</feature>
<feature type="transmembrane region" description="Helical" evidence="6">
    <location>
        <begin position="326"/>
        <end position="344"/>
    </location>
</feature>
<evidence type="ECO:0000256" key="3">
    <source>
        <dbReference type="ARBA" id="ARBA00022692"/>
    </source>
</evidence>
<dbReference type="Pfam" id="PF03739">
    <property type="entry name" value="LptF_LptG"/>
    <property type="match status" value="1"/>
</dbReference>
<dbReference type="PANTHER" id="PTHR33529:SF6">
    <property type="entry name" value="YJGP_YJGQ FAMILY PERMEASE"/>
    <property type="match status" value="1"/>
</dbReference>
<keyword evidence="2" id="KW-1003">Cell membrane</keyword>
<evidence type="ECO:0000256" key="4">
    <source>
        <dbReference type="ARBA" id="ARBA00022989"/>
    </source>
</evidence>
<feature type="transmembrane region" description="Helical" evidence="6">
    <location>
        <begin position="97"/>
        <end position="123"/>
    </location>
</feature>
<gene>
    <name evidence="7" type="ORF">AVCANL283_01345</name>
</gene>
<evidence type="ECO:0000313" key="8">
    <source>
        <dbReference type="Proteomes" id="UP000786183"/>
    </source>
</evidence>
<dbReference type="RefSeq" id="WP_172230161.1">
    <property type="nucleotide sequence ID" value="NZ_CP035946.1"/>
</dbReference>
<name>A0ABS7WPQ9_9BACT</name>
<reference evidence="7 8" key="1">
    <citation type="submission" date="2020-07" db="EMBL/GenBank/DDBJ databases">
        <title>Transfer of Campylobacter canadensis to the novel genus Avispirillum gen. nov., that also includes two novel species recovered from migratory waterfowl: Avispirillum anseris sp. nov. and Avispirillum brantae sp. nov.</title>
        <authorList>
            <person name="Miller W.G."/>
            <person name="Chapman M.H."/>
            <person name="Yee E."/>
            <person name="Inglis G.D."/>
        </authorList>
    </citation>
    <scope>NUCLEOTIDE SEQUENCE [LARGE SCALE GENOMIC DNA]</scope>
    <source>
        <strain evidence="7 8">L283</strain>
    </source>
</reference>
<keyword evidence="8" id="KW-1185">Reference proteome</keyword>
<accession>A0ABS7WPQ9</accession>
<protein>
    <submittedName>
        <fullName evidence="7">LptF/LptG family permease</fullName>
    </submittedName>
</protein>
<feature type="transmembrane region" description="Helical" evidence="6">
    <location>
        <begin position="47"/>
        <end position="74"/>
    </location>
</feature>
<evidence type="ECO:0000313" key="7">
    <source>
        <dbReference type="EMBL" id="MBZ7986761.1"/>
    </source>
</evidence>
<feature type="transmembrane region" description="Helical" evidence="6">
    <location>
        <begin position="12"/>
        <end position="35"/>
    </location>
</feature>
<dbReference type="EMBL" id="JACGBB010000002">
    <property type="protein sequence ID" value="MBZ7986761.1"/>
    <property type="molecule type" value="Genomic_DNA"/>
</dbReference>
<evidence type="ECO:0000256" key="2">
    <source>
        <dbReference type="ARBA" id="ARBA00022475"/>
    </source>
</evidence>
<keyword evidence="5 6" id="KW-0472">Membrane</keyword>